<dbReference type="RefSeq" id="WP_193904255.1">
    <property type="nucleotide sequence ID" value="NZ_CP063453.1"/>
</dbReference>
<dbReference type="EMBL" id="CP063453">
    <property type="protein sequence ID" value="QOW02001.1"/>
    <property type="molecule type" value="Genomic_DNA"/>
</dbReference>
<proteinExistence type="predicted"/>
<keyword evidence="2" id="KW-1185">Reference proteome</keyword>
<gene>
    <name evidence="1" type="ORF">INP59_26885</name>
</gene>
<protein>
    <submittedName>
        <fullName evidence="1">Uncharacterized protein</fullName>
    </submittedName>
</protein>
<accession>A0A7M2XY38</accession>
<sequence>MGTDVYSSARLTITEEQSTAPTFKEIVDRLLEIPELDEVDASDTPFDTVVSALMSTMYEATGTDEIEKDGDTFVLSVSGWGRLRGMEETLRVLADAGFVGEIECEDEHSDRWRYRIDDAGLVHRDAGETIYTGGPITGVWLVQMQHPDDSDLDHVAVVGAEQDAEPILAGWARRDARELIERGELAASRIDLDVDDSAFLDRWAEVGGVKWDVYQPK</sequence>
<evidence type="ECO:0000313" key="2">
    <source>
        <dbReference type="Proteomes" id="UP000593818"/>
    </source>
</evidence>
<dbReference type="AlphaFoldDB" id="A0A7M2XY38"/>
<evidence type="ECO:0000313" key="1">
    <source>
        <dbReference type="EMBL" id="QOW02001.1"/>
    </source>
</evidence>
<organism evidence="1 2">
    <name type="scientific">Rhodococcus pyridinivorans</name>
    <dbReference type="NCBI Taxonomy" id="103816"/>
    <lineage>
        <taxon>Bacteria</taxon>
        <taxon>Bacillati</taxon>
        <taxon>Actinomycetota</taxon>
        <taxon>Actinomycetes</taxon>
        <taxon>Mycobacteriales</taxon>
        <taxon>Nocardiaceae</taxon>
        <taxon>Rhodococcus</taxon>
    </lineage>
</organism>
<name>A0A7M2XY38_9NOCA</name>
<reference evidence="1 2" key="1">
    <citation type="submission" date="2020-10" db="EMBL/GenBank/DDBJ databases">
        <title>Whole genome sequence of oil-degrading bacteria Rhodococcus pyridinivorans strain 5Ap.</title>
        <authorList>
            <person name="Akhremchuk A.E."/>
            <person name="Valentovich L.N."/>
            <person name="Charniauskaya M.I."/>
            <person name="Bukliarevich H.A."/>
            <person name="Titok M.A."/>
        </authorList>
    </citation>
    <scope>NUCLEOTIDE SEQUENCE [LARGE SCALE GENOMIC DNA]</scope>
    <source>
        <strain evidence="1 2">5Ap</strain>
        <plasmid evidence="1 2">pSID</plasmid>
    </source>
</reference>
<geneLocation type="plasmid" evidence="1 2">
    <name>pSID</name>
</geneLocation>
<keyword evidence="1" id="KW-0614">Plasmid</keyword>
<dbReference type="Proteomes" id="UP000593818">
    <property type="component" value="Plasmid pSID"/>
</dbReference>